<sequence>MKKNRNWAFCGSFALGVQGLKVTGDDLDVICDYKSFKLFTHQFKDRVISTKQTATGKQAFFNFSPTVHLIRDPVKKTKRGKIRLFNPEKIIFIKHEGLNIPLVSFEEEFAAYSFLGNKNKRQKILAFYEQHMRPVEYFVKKNSSDYNYFHVQEVRSIAKKVAIAENANELVVDAAALLHDIGKGFGNDLNHHYIGRKIARRKLFENSFNNEFANRVALCVLQHSGSLEGFQKLAKQRGKPPGFIPKPSTIEAKVLFDSDMLHNLSFFGIAKSLMLSFRAKDRFFDAIRNSSTWVLTEPSVFLTKTGKNLSVPQYRACKQFFDYFLV</sequence>
<evidence type="ECO:0000313" key="2">
    <source>
        <dbReference type="EMBL" id="MBS3061812.1"/>
    </source>
</evidence>
<proteinExistence type="predicted"/>
<dbReference type="Gene3D" id="1.10.3210.50">
    <property type="match status" value="1"/>
</dbReference>
<dbReference type="InterPro" id="IPR043519">
    <property type="entry name" value="NT_sf"/>
</dbReference>
<dbReference type="Pfam" id="PF01966">
    <property type="entry name" value="HD"/>
    <property type="match status" value="1"/>
</dbReference>
<protein>
    <submittedName>
        <fullName evidence="2">HD domain-containing protein</fullName>
    </submittedName>
</protein>
<dbReference type="NCBIfam" id="TIGR00277">
    <property type="entry name" value="HDIG"/>
    <property type="match status" value="1"/>
</dbReference>
<dbReference type="PROSITE" id="PS51831">
    <property type="entry name" value="HD"/>
    <property type="match status" value="1"/>
</dbReference>
<dbReference type="EMBL" id="JAGVWC010000010">
    <property type="protein sequence ID" value="MBS3061812.1"/>
    <property type="molecule type" value="Genomic_DNA"/>
</dbReference>
<evidence type="ECO:0000313" key="3">
    <source>
        <dbReference type="Proteomes" id="UP000675968"/>
    </source>
</evidence>
<dbReference type="SMART" id="SM00471">
    <property type="entry name" value="HDc"/>
    <property type="match status" value="1"/>
</dbReference>
<organism evidence="2 3">
    <name type="scientific">Candidatus Iainarchaeum sp</name>
    <dbReference type="NCBI Taxonomy" id="3101447"/>
    <lineage>
        <taxon>Archaea</taxon>
        <taxon>Candidatus Iainarchaeota</taxon>
        <taxon>Candidatus Iainarchaeia</taxon>
        <taxon>Candidatus Iainarchaeales</taxon>
        <taxon>Candidatus Iainarchaeaceae</taxon>
        <taxon>Candidatus Iainarchaeum</taxon>
    </lineage>
</organism>
<reference evidence="2" key="1">
    <citation type="submission" date="2021-03" db="EMBL/GenBank/DDBJ databases">
        <authorList>
            <person name="Jaffe A."/>
        </authorList>
    </citation>
    <scope>NUCLEOTIDE SEQUENCE</scope>
    <source>
        <strain evidence="2">RIFCSPLOWO2_01_FULL_AR10_48_17</strain>
    </source>
</reference>
<dbReference type="CDD" id="cd00077">
    <property type="entry name" value="HDc"/>
    <property type="match status" value="1"/>
</dbReference>
<comment type="caution">
    <text evidence="2">The sequence shown here is derived from an EMBL/GenBank/DDBJ whole genome shotgun (WGS) entry which is preliminary data.</text>
</comment>
<name>A0A8T4L7D4_9ARCH</name>
<dbReference type="Proteomes" id="UP000675968">
    <property type="component" value="Unassembled WGS sequence"/>
</dbReference>
<dbReference type="SUPFAM" id="SSF109604">
    <property type="entry name" value="HD-domain/PDEase-like"/>
    <property type="match status" value="1"/>
</dbReference>
<feature type="domain" description="HD" evidence="1">
    <location>
        <begin position="147"/>
        <end position="264"/>
    </location>
</feature>
<reference evidence="2" key="2">
    <citation type="submission" date="2021-05" db="EMBL/GenBank/DDBJ databases">
        <title>Protein family content uncovers lineage relationships and bacterial pathway maintenance mechanisms in DPANN archaea.</title>
        <authorList>
            <person name="Castelle C.J."/>
            <person name="Meheust R."/>
            <person name="Jaffe A.L."/>
            <person name="Seitz K."/>
            <person name="Gong X."/>
            <person name="Baker B.J."/>
            <person name="Banfield J.F."/>
        </authorList>
    </citation>
    <scope>NUCLEOTIDE SEQUENCE</scope>
    <source>
        <strain evidence="2">RIFCSPLOWO2_01_FULL_AR10_48_17</strain>
    </source>
</reference>
<dbReference type="AlphaFoldDB" id="A0A8T4L7D4"/>
<accession>A0A8T4L7D4</accession>
<dbReference type="InterPro" id="IPR003607">
    <property type="entry name" value="HD/PDEase_dom"/>
</dbReference>
<gene>
    <name evidence="2" type="ORF">J4215_04490</name>
</gene>
<evidence type="ECO:0000259" key="1">
    <source>
        <dbReference type="PROSITE" id="PS51831"/>
    </source>
</evidence>
<dbReference type="InterPro" id="IPR006675">
    <property type="entry name" value="HDIG_dom"/>
</dbReference>
<dbReference type="Gene3D" id="3.30.460.40">
    <property type="match status" value="1"/>
</dbReference>
<dbReference type="InterPro" id="IPR006674">
    <property type="entry name" value="HD_domain"/>
</dbReference>
<dbReference type="SUPFAM" id="SSF81301">
    <property type="entry name" value="Nucleotidyltransferase"/>
    <property type="match status" value="1"/>
</dbReference>